<feature type="compositionally biased region" description="Basic and acidic residues" evidence="2">
    <location>
        <begin position="622"/>
        <end position="634"/>
    </location>
</feature>
<feature type="compositionally biased region" description="Polar residues" evidence="2">
    <location>
        <begin position="374"/>
        <end position="398"/>
    </location>
</feature>
<evidence type="ECO:0000256" key="1">
    <source>
        <dbReference type="SAM" id="Coils"/>
    </source>
</evidence>
<feature type="compositionally biased region" description="Polar residues" evidence="2">
    <location>
        <begin position="459"/>
        <end position="472"/>
    </location>
</feature>
<feature type="compositionally biased region" description="Polar residues" evidence="2">
    <location>
        <begin position="407"/>
        <end position="419"/>
    </location>
</feature>
<accession>A0ABP1IKG8</accession>
<feature type="compositionally biased region" description="Polar residues" evidence="2">
    <location>
        <begin position="440"/>
        <end position="451"/>
    </location>
</feature>
<feature type="compositionally biased region" description="Polar residues" evidence="2">
    <location>
        <begin position="340"/>
        <end position="355"/>
    </location>
</feature>
<evidence type="ECO:0000256" key="2">
    <source>
        <dbReference type="SAM" id="MobiDB-lite"/>
    </source>
</evidence>
<proteinExistence type="predicted"/>
<keyword evidence="4" id="KW-1185">Reference proteome</keyword>
<feature type="compositionally biased region" description="Basic and acidic residues" evidence="2">
    <location>
        <begin position="576"/>
        <end position="590"/>
    </location>
</feature>
<sequence length="691" mass="78614">MQRLTQLIKSIQTYLVGDPNVESTHELYEKLMNQYTAALADYSVIDSDYNSLQQQLGEKMDLIQNTFNENVQMQSQNQAIEMQRIGELYNHQENQLNYKLNQTRANLQLYSSENKTKQLSEHNLKVKESEQNLETSRSQIILSKQKIEQLKSAKSQLEKDVEQAMIAFEQKQANDSAQRQSLKNSHIKELNELEAQHQTDLENSLKLKQVENGDSPVDNLLNEAQKLLDKTDFDRNDNVHAVDQVSPIQDLTSTQDLEKMAKQLTKTEPIVDLAKKEPKKFGDIAFKPKTEMTEETKQDLIKNKPFLHEISKPKAVKLQENTELEDIFGAKGKSEDKQEPQTTKTNFGATTQLNADKQKEQTSDTGFPKYTFGAPQNKTDLPANNQKPTGFGVQNDQKAQVEAKKPTSFNFGNTGLANTDESKKDTKILNKEEQPLPAFKNTQVDNKTIANNKIEPKNIINQDDQVIPTMNNKGLKDKAEENPNQETVEPNKSSQPDNKTSKAPEAETRVQDVVANSVVNQKADKLEETKAETTTKDKPQGMLFSDEEEKIQEKDAPTNEKPAYNNLFGDEEEIIDDKVEEKEKDTKSESKTQQFGFNFNPKKNEIVNTDEMPLPTLNKNKAQFEPKQAEPVKNKTDLIEDIEIKPKDNKPLLLKKTIPDNFQPEIKKEAEKSEPALPFIEDYVNGMDDVL</sequence>
<feature type="compositionally biased region" description="Basic and acidic residues" evidence="2">
    <location>
        <begin position="522"/>
        <end position="539"/>
    </location>
</feature>
<feature type="compositionally biased region" description="Basic and acidic residues" evidence="2">
    <location>
        <begin position="499"/>
        <end position="510"/>
    </location>
</feature>
<feature type="compositionally biased region" description="Polar residues" evidence="2">
    <location>
        <begin position="482"/>
        <end position="498"/>
    </location>
</feature>
<gene>
    <name evidence="3" type="ORF">HINF_LOCUS26309</name>
</gene>
<dbReference type="EMBL" id="CAXDID020000080">
    <property type="protein sequence ID" value="CAL6018115.1"/>
    <property type="molecule type" value="Genomic_DNA"/>
</dbReference>
<protein>
    <submittedName>
        <fullName evidence="3">Hypothetical_protein</fullName>
    </submittedName>
</protein>
<evidence type="ECO:0000313" key="4">
    <source>
        <dbReference type="Proteomes" id="UP001642409"/>
    </source>
</evidence>
<feature type="region of interest" description="Disordered" evidence="2">
    <location>
        <begin position="331"/>
        <end position="634"/>
    </location>
</feature>
<comment type="caution">
    <text evidence="3">The sequence shown here is derived from an EMBL/GenBank/DDBJ whole genome shotgun (WGS) entry which is preliminary data.</text>
</comment>
<dbReference type="Proteomes" id="UP001642409">
    <property type="component" value="Unassembled WGS sequence"/>
</dbReference>
<keyword evidence="1" id="KW-0175">Coiled coil</keyword>
<name>A0ABP1IKG8_9EUKA</name>
<feature type="coiled-coil region" evidence="1">
    <location>
        <begin position="112"/>
        <end position="174"/>
    </location>
</feature>
<evidence type="ECO:0000313" key="3">
    <source>
        <dbReference type="EMBL" id="CAL6018115.1"/>
    </source>
</evidence>
<organism evidence="3 4">
    <name type="scientific">Hexamita inflata</name>
    <dbReference type="NCBI Taxonomy" id="28002"/>
    <lineage>
        <taxon>Eukaryota</taxon>
        <taxon>Metamonada</taxon>
        <taxon>Diplomonadida</taxon>
        <taxon>Hexamitidae</taxon>
        <taxon>Hexamitinae</taxon>
        <taxon>Hexamita</taxon>
    </lineage>
</organism>
<reference evidence="3 4" key="1">
    <citation type="submission" date="2024-07" db="EMBL/GenBank/DDBJ databases">
        <authorList>
            <person name="Akdeniz Z."/>
        </authorList>
    </citation>
    <scope>NUCLEOTIDE SEQUENCE [LARGE SCALE GENOMIC DNA]</scope>
</reference>
<feature type="compositionally biased region" description="Basic and acidic residues" evidence="2">
    <location>
        <begin position="420"/>
        <end position="434"/>
    </location>
</feature>